<dbReference type="Pfam" id="PF00078">
    <property type="entry name" value="RVT_1"/>
    <property type="match status" value="1"/>
</dbReference>
<dbReference type="GO" id="GO:0003964">
    <property type="term" value="F:RNA-directed DNA polymerase activity"/>
    <property type="evidence" value="ECO:0007669"/>
    <property type="project" value="UniProtKB-KW"/>
</dbReference>
<keyword evidence="3" id="KW-0695">RNA-directed DNA polymerase</keyword>
<evidence type="ECO:0000256" key="1">
    <source>
        <dbReference type="ARBA" id="ARBA00034120"/>
    </source>
</evidence>
<geneLocation type="plasmid" evidence="3">
    <name>pSinB</name>
</geneLocation>
<dbReference type="InterPro" id="IPR000477">
    <property type="entry name" value="RT_dom"/>
</dbReference>
<name>A0A142BPG5_9HYPH</name>
<dbReference type="PANTHER" id="PTHR34047:SF8">
    <property type="entry name" value="PROTEIN YKFC"/>
    <property type="match status" value="1"/>
</dbReference>
<dbReference type="InterPro" id="IPR043502">
    <property type="entry name" value="DNA/RNA_pol_sf"/>
</dbReference>
<organism evidence="3">
    <name type="scientific">Sinorhizobium sp. M14</name>
    <dbReference type="NCBI Taxonomy" id="430451"/>
    <lineage>
        <taxon>Bacteria</taxon>
        <taxon>Pseudomonadati</taxon>
        <taxon>Pseudomonadota</taxon>
        <taxon>Alphaproteobacteria</taxon>
        <taxon>Hyphomicrobiales</taxon>
        <taxon>Rhizobiaceae</taxon>
        <taxon>Sinorhizobium/Ensifer group</taxon>
        <taxon>Sinorhizobium</taxon>
    </lineage>
</organism>
<dbReference type="SUPFAM" id="SSF56672">
    <property type="entry name" value="DNA/RNA polymerases"/>
    <property type="match status" value="1"/>
</dbReference>
<evidence type="ECO:0000313" key="3">
    <source>
        <dbReference type="EMBL" id="AMP34973.1"/>
    </source>
</evidence>
<reference evidence="3" key="1">
    <citation type="submission" date="2015-11" db="EMBL/GenBank/DDBJ databases">
        <title>Molecular characterization of pSinB plasmid of arsenite oxidizing, metalotolerant Sinorhizobium sp. M14 - insight into the heavy metal resistome of sinorhizobial extrachromosomal replicons.</title>
        <authorList>
            <person name="Romaniuk K."/>
            <person name="Decewicz P."/>
            <person name="Mielnicki S."/>
            <person name="Sklodowska A."/>
            <person name="Dziewit L."/>
            <person name="Drewniak L."/>
        </authorList>
    </citation>
    <scope>NUCLEOTIDE SEQUENCE</scope>
    <source>
        <strain evidence="3">M14</strain>
        <plasmid evidence="3">pSinB</plasmid>
    </source>
</reference>
<keyword evidence="3" id="KW-0548">Nucleotidyltransferase</keyword>
<dbReference type="PANTHER" id="PTHR34047">
    <property type="entry name" value="NUCLEAR INTRON MATURASE 1, MITOCHONDRIAL-RELATED"/>
    <property type="match status" value="1"/>
</dbReference>
<feature type="domain" description="Reverse transcriptase" evidence="2">
    <location>
        <begin position="1"/>
        <end position="205"/>
    </location>
</feature>
<sequence length="242" mass="28005">MLNAIYEGDFCGFSYGFRPGRGPHDALDALCVAIDQRRMSWIIDADIQNFFGAVSQEWLVRFLEHRIGDKRIIRLIRKWLKAGILEDGIVTVGDRGTGQGSVISPLLGNIYLHYVLDLWAKRWQQREATGDMITVRYADDLIVGFEREGDARRFLAAMRARLEEFMLSLHPDKTRLIEFGRFAAVNRQQRGLGKPETFAFLGFTFICGKTRKGHFQLQRKTRGDRMRAKLKDIKADLRRRMH</sequence>
<keyword evidence="3" id="KW-0808">Transferase</keyword>
<protein>
    <submittedName>
        <fullName evidence="3">Reverse transcriptase/maturase family protein</fullName>
    </submittedName>
</protein>
<keyword evidence="3" id="KW-0614">Plasmid</keyword>
<proteinExistence type="inferred from homology"/>
<evidence type="ECO:0000259" key="2">
    <source>
        <dbReference type="PROSITE" id="PS50878"/>
    </source>
</evidence>
<dbReference type="AlphaFoldDB" id="A0A142BPG5"/>
<dbReference type="CDD" id="cd01651">
    <property type="entry name" value="RT_G2_intron"/>
    <property type="match status" value="1"/>
</dbReference>
<dbReference type="EMBL" id="KU140623">
    <property type="protein sequence ID" value="AMP34973.1"/>
    <property type="molecule type" value="Genomic_DNA"/>
</dbReference>
<dbReference type="InterPro" id="IPR051083">
    <property type="entry name" value="GrpII_Intron_Splice-Mob/Def"/>
</dbReference>
<gene>
    <name evidence="3" type="ORF">pSinB_109</name>
</gene>
<accession>A0A142BPG5</accession>
<comment type="similarity">
    <text evidence="1">Belongs to the bacterial reverse transcriptase family.</text>
</comment>
<dbReference type="PROSITE" id="PS50878">
    <property type="entry name" value="RT_POL"/>
    <property type="match status" value="1"/>
</dbReference>